<evidence type="ECO:0000256" key="1">
    <source>
        <dbReference type="SAM" id="SignalP"/>
    </source>
</evidence>
<evidence type="ECO:0000313" key="4">
    <source>
        <dbReference type="Proteomes" id="UP000319801"/>
    </source>
</evidence>
<feature type="chain" id="PRO_5021797153" evidence="1">
    <location>
        <begin position="24"/>
        <end position="130"/>
    </location>
</feature>
<dbReference type="InterPro" id="IPR031481">
    <property type="entry name" value="Glyco_tran_10_N"/>
</dbReference>
<dbReference type="GO" id="GO:0016757">
    <property type="term" value="F:glycosyltransferase activity"/>
    <property type="evidence" value="ECO:0007669"/>
    <property type="project" value="UniProtKB-KW"/>
</dbReference>
<dbReference type="EMBL" id="VCAZ01000541">
    <property type="protein sequence ID" value="TVK90176.1"/>
    <property type="molecule type" value="Genomic_DNA"/>
</dbReference>
<accession>A0A556VXR0</accession>
<dbReference type="Pfam" id="PF17039">
    <property type="entry name" value="Glyco_tran_10_N"/>
    <property type="match status" value="1"/>
</dbReference>
<feature type="domain" description="Fucosyltransferase N-terminal" evidence="2">
    <location>
        <begin position="72"/>
        <end position="128"/>
    </location>
</feature>
<comment type="caution">
    <text evidence="3">The sequence shown here is derived from an EMBL/GenBank/DDBJ whole genome shotgun (WGS) entry which is preliminary data.</text>
</comment>
<organism evidence="3 4">
    <name type="scientific">Bagarius yarrelli</name>
    <name type="common">Goonch</name>
    <name type="synonym">Bagrus yarrelli</name>
    <dbReference type="NCBI Taxonomy" id="175774"/>
    <lineage>
        <taxon>Eukaryota</taxon>
        <taxon>Metazoa</taxon>
        <taxon>Chordata</taxon>
        <taxon>Craniata</taxon>
        <taxon>Vertebrata</taxon>
        <taxon>Euteleostomi</taxon>
        <taxon>Actinopterygii</taxon>
        <taxon>Neopterygii</taxon>
        <taxon>Teleostei</taxon>
        <taxon>Ostariophysi</taxon>
        <taxon>Siluriformes</taxon>
        <taxon>Sisoridae</taxon>
        <taxon>Sisorinae</taxon>
        <taxon>Bagarius</taxon>
    </lineage>
</organism>
<keyword evidence="3" id="KW-0328">Glycosyltransferase</keyword>
<dbReference type="SUPFAM" id="SSF53756">
    <property type="entry name" value="UDP-Glycosyltransferase/glycogen phosphorylase"/>
    <property type="match status" value="1"/>
</dbReference>
<dbReference type="Proteomes" id="UP000319801">
    <property type="component" value="Unassembled WGS sequence"/>
</dbReference>
<evidence type="ECO:0000259" key="2">
    <source>
        <dbReference type="Pfam" id="PF17039"/>
    </source>
</evidence>
<protein>
    <submittedName>
        <fullName evidence="3">Alpha-(1,3)-fucosyltransferase 9</fullName>
    </submittedName>
</protein>
<gene>
    <name evidence="3" type="ORF">Baya_16691</name>
</gene>
<proteinExistence type="predicted"/>
<feature type="signal peptide" evidence="1">
    <location>
        <begin position="1"/>
        <end position="23"/>
    </location>
</feature>
<name>A0A556VXR0_BAGYA</name>
<dbReference type="AlphaFoldDB" id="A0A556VXR0"/>
<keyword evidence="1" id="KW-0732">Signal</keyword>
<keyword evidence="4" id="KW-1185">Reference proteome</keyword>
<reference evidence="3 4" key="1">
    <citation type="journal article" date="2019" name="Genome Biol. Evol.">
        <title>Whole-Genome Sequencing of the Giant Devil Catfish, Bagarius yarrelli.</title>
        <authorList>
            <person name="Jiang W."/>
            <person name="Lv Y."/>
            <person name="Cheng L."/>
            <person name="Yang K."/>
            <person name="Chao B."/>
            <person name="Wang X."/>
            <person name="Li Y."/>
            <person name="Pan X."/>
            <person name="You X."/>
            <person name="Zhang Y."/>
            <person name="Yang J."/>
            <person name="Li J."/>
            <person name="Zhang X."/>
            <person name="Liu S."/>
            <person name="Sun C."/>
            <person name="Yang J."/>
            <person name="Shi Q."/>
        </authorList>
    </citation>
    <scope>NUCLEOTIDE SEQUENCE [LARGE SCALE GENOMIC DNA]</scope>
    <source>
        <strain evidence="3">JWS20170419001</strain>
        <tissue evidence="3">Muscle</tissue>
    </source>
</reference>
<evidence type="ECO:0000313" key="3">
    <source>
        <dbReference type="EMBL" id="TVK90176.1"/>
    </source>
</evidence>
<sequence>MAGNRVVLLVLVSLLCFEGLFHGLYIPSLSCNNETKLLNTIAEVGIKETLHPASTRRNQEQEELEEEWKQEEKTVVLVWKWPFGHEIKSRSCYKLFHITGCLLTADRHDYDKAHGVMFHHRDIQENMSEC</sequence>
<keyword evidence="3" id="KW-0808">Transferase</keyword>